<name>A0ABU6U639_9FABA</name>
<evidence type="ECO:0000313" key="3">
    <source>
        <dbReference type="Proteomes" id="UP001341840"/>
    </source>
</evidence>
<dbReference type="Proteomes" id="UP001341840">
    <property type="component" value="Unassembled WGS sequence"/>
</dbReference>
<evidence type="ECO:0000256" key="1">
    <source>
        <dbReference type="SAM" id="MobiDB-lite"/>
    </source>
</evidence>
<comment type="caution">
    <text evidence="2">The sequence shown here is derived from an EMBL/GenBank/DDBJ whole genome shotgun (WGS) entry which is preliminary data.</text>
</comment>
<proteinExistence type="predicted"/>
<feature type="region of interest" description="Disordered" evidence="1">
    <location>
        <begin position="92"/>
        <end position="154"/>
    </location>
</feature>
<dbReference type="EMBL" id="JASCZI010120850">
    <property type="protein sequence ID" value="MED6155885.1"/>
    <property type="molecule type" value="Genomic_DNA"/>
</dbReference>
<gene>
    <name evidence="2" type="ORF">PIB30_009357</name>
</gene>
<evidence type="ECO:0008006" key="4">
    <source>
        <dbReference type="Google" id="ProtNLM"/>
    </source>
</evidence>
<protein>
    <recommendedName>
        <fullName evidence="4">Movement protein binding protein 2C</fullName>
    </recommendedName>
</protein>
<evidence type="ECO:0000313" key="2">
    <source>
        <dbReference type="EMBL" id="MED6155885.1"/>
    </source>
</evidence>
<dbReference type="InterPro" id="IPR040289">
    <property type="entry name" value="MBP2C"/>
</dbReference>
<dbReference type="PANTHER" id="PTHR35502">
    <property type="entry name" value="PROTEIN MICROTUBULE BINDING PROTEIN 2C"/>
    <property type="match status" value="1"/>
</dbReference>
<reference evidence="2 3" key="1">
    <citation type="journal article" date="2023" name="Plants (Basel)">
        <title>Bridging the Gap: Combining Genomics and Transcriptomics Approaches to Understand Stylosanthes scabra, an Orphan Legume from the Brazilian Caatinga.</title>
        <authorList>
            <person name="Ferreira-Neto J.R.C."/>
            <person name="da Silva M.D."/>
            <person name="Binneck E."/>
            <person name="de Melo N.F."/>
            <person name="da Silva R.H."/>
            <person name="de Melo A.L.T.M."/>
            <person name="Pandolfi V."/>
            <person name="Bustamante F.O."/>
            <person name="Brasileiro-Vidal A.C."/>
            <person name="Benko-Iseppon A.M."/>
        </authorList>
    </citation>
    <scope>NUCLEOTIDE SEQUENCE [LARGE SCALE GENOMIC DNA]</scope>
    <source>
        <tissue evidence="2">Leaves</tissue>
    </source>
</reference>
<feature type="compositionally biased region" description="Low complexity" evidence="1">
    <location>
        <begin position="130"/>
        <end position="143"/>
    </location>
</feature>
<sequence>MYEGQRFVDMQANSDFGDPNSWLSAQDASSSDLVGSAAAVAAAAAASAAGGGNLDRVLFNDLVEIVPLVQSLIDRKARSSFTRRGSMIYTKTPTRETLSKKATDLRGRNVTQSIPVKKKKDQGEKEQVKNGSNNSDSDSFSGFPSRALTSEKDSEELVMLKEQVEELQRKLQEKDDLLRSAENSREQLNAFNANLDELKRQASEKDSLLKYTQQQLSDAKIKLADKQAALEKIQWEATTTNKRVEKLQEELDSVQGDISSFTLFLEGLTKSDTADYTDDYDTKPCDLNYHSSIDDLDAVELQKMEEARKAYIAALAIAKEKRDEESVAAAANARLHLQSFVFKSKDLTM</sequence>
<accession>A0ABU6U639</accession>
<dbReference type="PANTHER" id="PTHR35502:SF2">
    <property type="entry name" value="PROTEIN MICROTUBULE BINDING PROTEIN 2C"/>
    <property type="match status" value="1"/>
</dbReference>
<keyword evidence="3" id="KW-1185">Reference proteome</keyword>
<organism evidence="2 3">
    <name type="scientific">Stylosanthes scabra</name>
    <dbReference type="NCBI Taxonomy" id="79078"/>
    <lineage>
        <taxon>Eukaryota</taxon>
        <taxon>Viridiplantae</taxon>
        <taxon>Streptophyta</taxon>
        <taxon>Embryophyta</taxon>
        <taxon>Tracheophyta</taxon>
        <taxon>Spermatophyta</taxon>
        <taxon>Magnoliopsida</taxon>
        <taxon>eudicotyledons</taxon>
        <taxon>Gunneridae</taxon>
        <taxon>Pentapetalae</taxon>
        <taxon>rosids</taxon>
        <taxon>fabids</taxon>
        <taxon>Fabales</taxon>
        <taxon>Fabaceae</taxon>
        <taxon>Papilionoideae</taxon>
        <taxon>50 kb inversion clade</taxon>
        <taxon>dalbergioids sensu lato</taxon>
        <taxon>Dalbergieae</taxon>
        <taxon>Pterocarpus clade</taxon>
        <taxon>Stylosanthes</taxon>
    </lineage>
</organism>
<feature type="compositionally biased region" description="Basic and acidic residues" evidence="1">
    <location>
        <begin position="93"/>
        <end position="107"/>
    </location>
</feature>